<reference evidence="2 3" key="1">
    <citation type="submission" date="2023-11" db="EMBL/GenBank/DDBJ databases">
        <title>Plant-associative lifestyle of Vibrio porteresiae and its evolutionary dynamics.</title>
        <authorList>
            <person name="Rameshkumar N."/>
            <person name="Kirti K."/>
        </authorList>
    </citation>
    <scope>NUCLEOTIDE SEQUENCE [LARGE SCALE GENOMIC DNA]</scope>
    <source>
        <strain evidence="2 3">MSSRF60</strain>
    </source>
</reference>
<dbReference type="RefSeq" id="WP_171138026.1">
    <property type="nucleotide sequence ID" value="NZ_AP024894.1"/>
</dbReference>
<dbReference type="Proteomes" id="UP001272325">
    <property type="component" value="Unassembled WGS sequence"/>
</dbReference>
<sequence length="73" mass="8196">MKHFLPSSVMLVPFVVKHYPDSDTESQSESEQNSSCDLCDAPTSDPQLDLSTDNHLKAKKGRKVRKTPAKHKE</sequence>
<protein>
    <submittedName>
        <fullName evidence="2">Uncharacterized protein</fullName>
    </submittedName>
</protein>
<evidence type="ECO:0000256" key="1">
    <source>
        <dbReference type="SAM" id="MobiDB-lite"/>
    </source>
</evidence>
<feature type="compositionally biased region" description="Basic residues" evidence="1">
    <location>
        <begin position="57"/>
        <end position="73"/>
    </location>
</feature>
<comment type="caution">
    <text evidence="2">The sequence shown here is derived from an EMBL/GenBank/DDBJ whole genome shotgun (WGS) entry which is preliminary data.</text>
</comment>
<name>A0ABU4INT9_9VIBR</name>
<evidence type="ECO:0000313" key="2">
    <source>
        <dbReference type="EMBL" id="MDW6020095.1"/>
    </source>
</evidence>
<evidence type="ECO:0000313" key="3">
    <source>
        <dbReference type="Proteomes" id="UP001272325"/>
    </source>
</evidence>
<feature type="compositionally biased region" description="Polar residues" evidence="1">
    <location>
        <begin position="44"/>
        <end position="53"/>
    </location>
</feature>
<accession>A0ABU4INT9</accession>
<feature type="region of interest" description="Disordered" evidence="1">
    <location>
        <begin position="20"/>
        <end position="73"/>
    </location>
</feature>
<gene>
    <name evidence="2" type="ORF">SBW85_20525</name>
</gene>
<organism evidence="2 3">
    <name type="scientific">Vibrio plantisponsor</name>
    <dbReference type="NCBI Taxonomy" id="664643"/>
    <lineage>
        <taxon>Bacteria</taxon>
        <taxon>Pseudomonadati</taxon>
        <taxon>Pseudomonadota</taxon>
        <taxon>Gammaproteobacteria</taxon>
        <taxon>Vibrionales</taxon>
        <taxon>Vibrionaceae</taxon>
        <taxon>Vibrio</taxon>
    </lineage>
</organism>
<keyword evidence="3" id="KW-1185">Reference proteome</keyword>
<dbReference type="EMBL" id="JAWRCN010000002">
    <property type="protein sequence ID" value="MDW6020095.1"/>
    <property type="molecule type" value="Genomic_DNA"/>
</dbReference>
<proteinExistence type="predicted"/>